<dbReference type="PANTHER" id="PTHR23429:SF7">
    <property type="entry name" value="GDH_6PGL ENDOPLASMIC BIFUNCTIONAL PROTEIN"/>
    <property type="match status" value="1"/>
</dbReference>
<feature type="chain" id="PRO_5012465288" evidence="5">
    <location>
        <begin position="24"/>
        <end position="786"/>
    </location>
</feature>
<evidence type="ECO:0000256" key="2">
    <source>
        <dbReference type="ARBA" id="ARBA00022526"/>
    </source>
</evidence>
<accession>A0A210QWL8</accession>
<evidence type="ECO:0000256" key="5">
    <source>
        <dbReference type="SAM" id="SignalP"/>
    </source>
</evidence>
<keyword evidence="4" id="KW-0119">Carbohydrate metabolism</keyword>
<evidence type="ECO:0000259" key="6">
    <source>
        <dbReference type="Pfam" id="PF00479"/>
    </source>
</evidence>
<evidence type="ECO:0000259" key="8">
    <source>
        <dbReference type="Pfam" id="PF02781"/>
    </source>
</evidence>
<gene>
    <name evidence="9" type="ORF">KP79_PYT00508</name>
</gene>
<proteinExistence type="predicted"/>
<evidence type="ECO:0000313" key="9">
    <source>
        <dbReference type="EMBL" id="OWF53086.1"/>
    </source>
</evidence>
<evidence type="ECO:0000256" key="3">
    <source>
        <dbReference type="ARBA" id="ARBA00022857"/>
    </source>
</evidence>
<dbReference type="GO" id="GO:0017057">
    <property type="term" value="F:6-phosphogluconolactonase activity"/>
    <property type="evidence" value="ECO:0007669"/>
    <property type="project" value="InterPro"/>
</dbReference>
<dbReference type="Proteomes" id="UP000242188">
    <property type="component" value="Unassembled WGS sequence"/>
</dbReference>
<dbReference type="PRINTS" id="PR00079">
    <property type="entry name" value="G6PDHDRGNASE"/>
</dbReference>
<dbReference type="GO" id="GO:0005783">
    <property type="term" value="C:endoplasmic reticulum"/>
    <property type="evidence" value="ECO:0007669"/>
    <property type="project" value="TreeGrafter"/>
</dbReference>
<dbReference type="Gene3D" id="3.40.50.1360">
    <property type="match status" value="1"/>
</dbReference>
<dbReference type="InterPro" id="IPR022675">
    <property type="entry name" value="G6P_DH_C"/>
</dbReference>
<protein>
    <submittedName>
        <fullName evidence="9">GDH/6PGL endoplasmic bifunctional protein</fullName>
    </submittedName>
</protein>
<dbReference type="SUPFAM" id="SSF100950">
    <property type="entry name" value="NagB/RpiA/CoA transferase-like"/>
    <property type="match status" value="1"/>
</dbReference>
<dbReference type="PANTHER" id="PTHR23429">
    <property type="entry name" value="GLUCOSE-6-PHOSPHATE 1-DEHYDROGENASE G6PD"/>
    <property type="match status" value="1"/>
</dbReference>
<dbReference type="GO" id="GO:0009051">
    <property type="term" value="P:pentose-phosphate shunt, oxidative branch"/>
    <property type="evidence" value="ECO:0007669"/>
    <property type="project" value="TreeGrafter"/>
</dbReference>
<evidence type="ECO:0000256" key="1">
    <source>
        <dbReference type="ARBA" id="ARBA00004959"/>
    </source>
</evidence>
<dbReference type="GO" id="GO:0050661">
    <property type="term" value="F:NADP binding"/>
    <property type="evidence" value="ECO:0007669"/>
    <property type="project" value="InterPro"/>
</dbReference>
<name>A0A210QWL8_MIZYE</name>
<dbReference type="GO" id="GO:0004345">
    <property type="term" value="F:glucose-6-phosphate dehydrogenase activity"/>
    <property type="evidence" value="ECO:0007669"/>
    <property type="project" value="InterPro"/>
</dbReference>
<keyword evidence="5" id="KW-0732">Signal</keyword>
<dbReference type="Pfam" id="PF02781">
    <property type="entry name" value="G6PD_C"/>
    <property type="match status" value="1"/>
</dbReference>
<dbReference type="Pfam" id="PF00479">
    <property type="entry name" value="G6PD_N"/>
    <property type="match status" value="1"/>
</dbReference>
<feature type="domain" description="Glucose-6-phosphate dehydrogenase C-terminal" evidence="8">
    <location>
        <begin position="220"/>
        <end position="507"/>
    </location>
</feature>
<dbReference type="OrthoDB" id="60984at2759"/>
<organism evidence="9 10">
    <name type="scientific">Mizuhopecten yessoensis</name>
    <name type="common">Japanese scallop</name>
    <name type="synonym">Patinopecten yessoensis</name>
    <dbReference type="NCBI Taxonomy" id="6573"/>
    <lineage>
        <taxon>Eukaryota</taxon>
        <taxon>Metazoa</taxon>
        <taxon>Spiralia</taxon>
        <taxon>Lophotrochozoa</taxon>
        <taxon>Mollusca</taxon>
        <taxon>Bivalvia</taxon>
        <taxon>Autobranchia</taxon>
        <taxon>Pteriomorphia</taxon>
        <taxon>Pectinida</taxon>
        <taxon>Pectinoidea</taxon>
        <taxon>Pectinidae</taxon>
        <taxon>Mizuhopecten</taxon>
    </lineage>
</organism>
<evidence type="ECO:0000259" key="7">
    <source>
        <dbReference type="Pfam" id="PF01182"/>
    </source>
</evidence>
<feature type="domain" description="Glucosamine/galactosamine-6-phosphate isomerase" evidence="7">
    <location>
        <begin position="558"/>
        <end position="775"/>
    </location>
</feature>
<comment type="pathway">
    <text evidence="1">Carbohydrate degradation; pentose phosphate pathway.</text>
</comment>
<dbReference type="NCBIfam" id="TIGR01198">
    <property type="entry name" value="pgl"/>
    <property type="match status" value="1"/>
</dbReference>
<dbReference type="GO" id="GO:0006006">
    <property type="term" value="P:glucose metabolic process"/>
    <property type="evidence" value="ECO:0007669"/>
    <property type="project" value="UniProtKB-KW"/>
</dbReference>
<dbReference type="STRING" id="6573.A0A210QWL8"/>
<keyword evidence="2" id="KW-0313">Glucose metabolism</keyword>
<dbReference type="CDD" id="cd01400">
    <property type="entry name" value="6PGL"/>
    <property type="match status" value="1"/>
</dbReference>
<evidence type="ECO:0000256" key="4">
    <source>
        <dbReference type="ARBA" id="ARBA00023277"/>
    </source>
</evidence>
<dbReference type="InterPro" id="IPR001282">
    <property type="entry name" value="G6P_DH"/>
</dbReference>
<dbReference type="UniPathway" id="UPA00115"/>
<dbReference type="Gene3D" id="3.40.50.720">
    <property type="entry name" value="NAD(P)-binding Rossmann-like Domain"/>
    <property type="match status" value="1"/>
</dbReference>
<dbReference type="EMBL" id="NEDP02001510">
    <property type="protein sequence ID" value="OWF53086.1"/>
    <property type="molecule type" value="Genomic_DNA"/>
</dbReference>
<reference evidence="9 10" key="1">
    <citation type="journal article" date="2017" name="Nat. Ecol. Evol.">
        <title>Scallop genome provides insights into evolution of bilaterian karyotype and development.</title>
        <authorList>
            <person name="Wang S."/>
            <person name="Zhang J."/>
            <person name="Jiao W."/>
            <person name="Li J."/>
            <person name="Xun X."/>
            <person name="Sun Y."/>
            <person name="Guo X."/>
            <person name="Huan P."/>
            <person name="Dong B."/>
            <person name="Zhang L."/>
            <person name="Hu X."/>
            <person name="Sun X."/>
            <person name="Wang J."/>
            <person name="Zhao C."/>
            <person name="Wang Y."/>
            <person name="Wang D."/>
            <person name="Huang X."/>
            <person name="Wang R."/>
            <person name="Lv J."/>
            <person name="Li Y."/>
            <person name="Zhang Z."/>
            <person name="Liu B."/>
            <person name="Lu W."/>
            <person name="Hui Y."/>
            <person name="Liang J."/>
            <person name="Zhou Z."/>
            <person name="Hou R."/>
            <person name="Li X."/>
            <person name="Liu Y."/>
            <person name="Li H."/>
            <person name="Ning X."/>
            <person name="Lin Y."/>
            <person name="Zhao L."/>
            <person name="Xing Q."/>
            <person name="Dou J."/>
            <person name="Li Y."/>
            <person name="Mao J."/>
            <person name="Guo H."/>
            <person name="Dou H."/>
            <person name="Li T."/>
            <person name="Mu C."/>
            <person name="Jiang W."/>
            <person name="Fu Q."/>
            <person name="Fu X."/>
            <person name="Miao Y."/>
            <person name="Liu J."/>
            <person name="Yu Q."/>
            <person name="Li R."/>
            <person name="Liao H."/>
            <person name="Li X."/>
            <person name="Kong Y."/>
            <person name="Jiang Z."/>
            <person name="Chourrout D."/>
            <person name="Li R."/>
            <person name="Bao Z."/>
        </authorList>
    </citation>
    <scope>NUCLEOTIDE SEQUENCE [LARGE SCALE GENOMIC DNA]</scope>
    <source>
        <strain evidence="9 10">PY_sf001</strain>
    </source>
</reference>
<dbReference type="Gene3D" id="3.30.360.10">
    <property type="entry name" value="Dihydrodipicolinate Reductase, domain 2"/>
    <property type="match status" value="1"/>
</dbReference>
<dbReference type="SUPFAM" id="SSF55347">
    <property type="entry name" value="Glyceraldehyde-3-phosphate dehydrogenase-like, C-terminal domain"/>
    <property type="match status" value="1"/>
</dbReference>
<keyword evidence="10" id="KW-1185">Reference proteome</keyword>
<sequence length="786" mass="89412">MECWAALCVILGCIGMHLVLCSGDKKTHTDFVLIGAGGDLAKKYLWQSMFQLFINHANDNTTFNFYGCGRSNYEEGRDLIDNILQKHISCEFMSYSDLCEKKKVSFSKIVRYFPLKTDLDFQNFGLHLEMGDSNEAVEVGRIMYMAIPPSAYASMAAKMWECCYGKAPMMWNRLVLEKPFGSDYQSAVKMAEEIAKYYKEEEIYRVDHYLGKSVVKQILPFRHANRDILEPLLTSDHVSRVEVVMKETIGVQGRIDFYDQYGIVRDVMQNHLTELLALVAMELPDEITNTEQVDKSRLRVLSQIKSVNKNSVLIGQYADYVMQAQSEKENVTMSKFTPTFGAARVEVRNRRWSGVPFILVSGKHLDERSSFIRVVFKENDFCISGCRHHNGSHWKGQKQIIFQIGHGNLPSAGIMVSKDLLNPALPSSLKDLPVTADDIAMYGQSLNDLTFLVPKDNQPAYVTVVDDMFLGRRESFVAKERLLSLWRLWSPVLNDLQGIAPRLYQREEDRSLNFKLTSNGLQYMFTDKFNAILESTYGQQFSSLPASYLDQQLVIKPTEDILIHAAAEYILNAINERLKVKDDINIAFSGGNSPTKLFQILVDKYQQIPWEFIHIWQVDERCVSRQLDGSNFKLLHDHLIRNIRVPYMNVHPMTVEVADRVCSPGDRGNAIYEEEIRHHIPDLQFDLILLGVGSDGHTASLFPGKSHEGSSLVAMDTVKARMTLTLPLLNKGKQILVLVTGSKKHDILMTLPDDKKTATDYPILGVKPVVGNVTWFVDYDAWFGTR</sequence>
<dbReference type="InterPro" id="IPR037171">
    <property type="entry name" value="NagB/RpiA_transferase-like"/>
</dbReference>
<feature type="signal peptide" evidence="5">
    <location>
        <begin position="1"/>
        <end position="23"/>
    </location>
</feature>
<feature type="domain" description="Glucose-6-phosphate dehydrogenase NAD-binding" evidence="6">
    <location>
        <begin position="32"/>
        <end position="216"/>
    </location>
</feature>
<keyword evidence="3" id="KW-0521">NADP</keyword>
<comment type="caution">
    <text evidence="9">The sequence shown here is derived from an EMBL/GenBank/DDBJ whole genome shotgun (WGS) entry which is preliminary data.</text>
</comment>
<dbReference type="InterPro" id="IPR022674">
    <property type="entry name" value="G6P_DH_NAD-bd"/>
</dbReference>
<evidence type="ECO:0000313" key="10">
    <source>
        <dbReference type="Proteomes" id="UP000242188"/>
    </source>
</evidence>
<dbReference type="Pfam" id="PF01182">
    <property type="entry name" value="Glucosamine_iso"/>
    <property type="match status" value="1"/>
</dbReference>
<dbReference type="InterPro" id="IPR006148">
    <property type="entry name" value="Glc/Gal-6P_isomerase"/>
</dbReference>
<dbReference type="SUPFAM" id="SSF51735">
    <property type="entry name" value="NAD(P)-binding Rossmann-fold domains"/>
    <property type="match status" value="1"/>
</dbReference>
<dbReference type="AlphaFoldDB" id="A0A210QWL8"/>
<dbReference type="InterPro" id="IPR036291">
    <property type="entry name" value="NAD(P)-bd_dom_sf"/>
</dbReference>
<dbReference type="InterPro" id="IPR005900">
    <property type="entry name" value="6-phosphogluconolactonase_DevB"/>
</dbReference>